<evidence type="ECO:0000313" key="3">
    <source>
        <dbReference type="EMBL" id="MCW6534419.1"/>
    </source>
</evidence>
<dbReference type="SUPFAM" id="SSF55961">
    <property type="entry name" value="Bet v1-like"/>
    <property type="match status" value="1"/>
</dbReference>
<dbReference type="Proteomes" id="UP001165565">
    <property type="component" value="Unassembled WGS sequence"/>
</dbReference>
<dbReference type="InterPro" id="IPR023393">
    <property type="entry name" value="START-like_dom_sf"/>
</dbReference>
<dbReference type="Pfam" id="PF03364">
    <property type="entry name" value="Polyketide_cyc"/>
    <property type="match status" value="1"/>
</dbReference>
<evidence type="ECO:0000259" key="2">
    <source>
        <dbReference type="Pfam" id="PF03364"/>
    </source>
</evidence>
<dbReference type="Gene3D" id="3.30.530.20">
    <property type="match status" value="1"/>
</dbReference>
<gene>
    <name evidence="3" type="ORF">NEE01_06420</name>
</gene>
<reference evidence="3" key="1">
    <citation type="submission" date="2022-06" db="EMBL/GenBank/DDBJ databases">
        <title>Sphingomonas sp. nov. isolated from rhizosphere soil of tomato.</title>
        <authorList>
            <person name="Dong H."/>
            <person name="Gao R."/>
        </authorList>
    </citation>
    <scope>NUCLEOTIDE SEQUENCE</scope>
    <source>
        <strain evidence="3">MMSM24</strain>
    </source>
</reference>
<organism evidence="3 4">
    <name type="scientific">Sphingomonas lycopersici</name>
    <dbReference type="NCBI Taxonomy" id="2951807"/>
    <lineage>
        <taxon>Bacteria</taxon>
        <taxon>Pseudomonadati</taxon>
        <taxon>Pseudomonadota</taxon>
        <taxon>Alphaproteobacteria</taxon>
        <taxon>Sphingomonadales</taxon>
        <taxon>Sphingomonadaceae</taxon>
        <taxon>Sphingomonas</taxon>
    </lineage>
</organism>
<dbReference type="PANTHER" id="PTHR12901:SF10">
    <property type="entry name" value="COENZYME Q-BINDING PROTEIN COQ10, MITOCHONDRIAL"/>
    <property type="match status" value="1"/>
</dbReference>
<dbReference type="EMBL" id="JANFAV010000003">
    <property type="protein sequence ID" value="MCW6534419.1"/>
    <property type="molecule type" value="Genomic_DNA"/>
</dbReference>
<dbReference type="InterPro" id="IPR005031">
    <property type="entry name" value="COQ10_START"/>
</dbReference>
<comment type="similarity">
    <text evidence="1">Belongs to the ribosome association toxin RatA family.</text>
</comment>
<dbReference type="RefSeq" id="WP_265268335.1">
    <property type="nucleotide sequence ID" value="NZ_JANFAU010000002.1"/>
</dbReference>
<comment type="caution">
    <text evidence="3">The sequence shown here is derived from an EMBL/GenBank/DDBJ whole genome shotgun (WGS) entry which is preliminary data.</text>
</comment>
<name>A0AA41Z7S2_9SPHN</name>
<evidence type="ECO:0000313" key="4">
    <source>
        <dbReference type="Proteomes" id="UP001165565"/>
    </source>
</evidence>
<keyword evidence="4" id="KW-1185">Reference proteome</keyword>
<feature type="domain" description="Coenzyme Q-binding protein COQ10 START" evidence="2">
    <location>
        <begin position="10"/>
        <end position="134"/>
    </location>
</feature>
<dbReference type="InterPro" id="IPR044996">
    <property type="entry name" value="COQ10-like"/>
</dbReference>
<dbReference type="GO" id="GO:0045333">
    <property type="term" value="P:cellular respiration"/>
    <property type="evidence" value="ECO:0007669"/>
    <property type="project" value="InterPro"/>
</dbReference>
<evidence type="ECO:0000256" key="1">
    <source>
        <dbReference type="ARBA" id="ARBA00008918"/>
    </source>
</evidence>
<protein>
    <submittedName>
        <fullName evidence="3">Type II toxin-antitoxin system RatA family toxin</fullName>
    </submittedName>
</protein>
<sequence>MPRHKETRRLPYTPEQMFDLVADVAHYADFLPWVVAMRVRSDTATETVADMIVGFKGLRETFTSRVVKQRPVSVHVDYVEGPLKYLHNDWGFRPDGDGCLVDFSVDFAFRNRVFEAMAGQVFAAALRRMIGAFEERAAVLYGAGSTAGGGTGSGGISKSSATSAA</sequence>
<proteinExistence type="inferred from homology"/>
<accession>A0AA41Z7S2</accession>
<dbReference type="CDD" id="cd07813">
    <property type="entry name" value="COQ10p_like"/>
    <property type="match status" value="1"/>
</dbReference>
<dbReference type="AlphaFoldDB" id="A0AA41Z7S2"/>
<dbReference type="GO" id="GO:0048039">
    <property type="term" value="F:ubiquinone binding"/>
    <property type="evidence" value="ECO:0007669"/>
    <property type="project" value="InterPro"/>
</dbReference>
<dbReference type="PANTHER" id="PTHR12901">
    <property type="entry name" value="SPERM PROTEIN HOMOLOG"/>
    <property type="match status" value="1"/>
</dbReference>